<dbReference type="EMBL" id="RRYP01017874">
    <property type="protein sequence ID" value="TNV73899.1"/>
    <property type="molecule type" value="Genomic_DNA"/>
</dbReference>
<organism evidence="1 2">
    <name type="scientific">Halteria grandinella</name>
    <dbReference type="NCBI Taxonomy" id="5974"/>
    <lineage>
        <taxon>Eukaryota</taxon>
        <taxon>Sar</taxon>
        <taxon>Alveolata</taxon>
        <taxon>Ciliophora</taxon>
        <taxon>Intramacronucleata</taxon>
        <taxon>Spirotrichea</taxon>
        <taxon>Stichotrichia</taxon>
        <taxon>Sporadotrichida</taxon>
        <taxon>Halteriidae</taxon>
        <taxon>Halteria</taxon>
    </lineage>
</organism>
<evidence type="ECO:0000313" key="1">
    <source>
        <dbReference type="EMBL" id="TNV73899.1"/>
    </source>
</evidence>
<proteinExistence type="predicted"/>
<evidence type="ECO:0000313" key="2">
    <source>
        <dbReference type="Proteomes" id="UP000785679"/>
    </source>
</evidence>
<reference evidence="1" key="1">
    <citation type="submission" date="2019-06" db="EMBL/GenBank/DDBJ databases">
        <authorList>
            <person name="Zheng W."/>
        </authorList>
    </citation>
    <scope>NUCLEOTIDE SEQUENCE</scope>
    <source>
        <strain evidence="1">QDHG01</strain>
    </source>
</reference>
<keyword evidence="2" id="KW-1185">Reference proteome</keyword>
<gene>
    <name evidence="1" type="ORF">FGO68_gene7626</name>
</gene>
<dbReference type="Proteomes" id="UP000785679">
    <property type="component" value="Unassembled WGS sequence"/>
</dbReference>
<comment type="caution">
    <text evidence="1">The sequence shown here is derived from an EMBL/GenBank/DDBJ whole genome shotgun (WGS) entry which is preliminary data.</text>
</comment>
<name>A0A8J8NFN0_HALGN</name>
<accession>A0A8J8NFN0</accession>
<protein>
    <submittedName>
        <fullName evidence="1">Uncharacterized protein</fullName>
    </submittedName>
</protein>
<sequence length="181" mass="21142">MLNLACLSNDVCNIFLLNFGSLFLQEHDAYYKEYHLSWQFAYKSDESNQSYHIISGFQQYISARARLAKQYAVWLMCQSQCQNVHPSRGLDQYSSGNKYRFSSFMTIKVNAVTSDPTCGSRLGSAPDKRTFFRMQAKSPVIKAYEALLKGWYGPFKQYCSRKRPIEIKVMFIAYEWRILRV</sequence>
<dbReference type="AlphaFoldDB" id="A0A8J8NFN0"/>